<feature type="domain" description="Mannose-6-phosphate isomerase type II C-terminal" evidence="2">
    <location>
        <begin position="337"/>
        <end position="440"/>
    </location>
</feature>
<feature type="domain" description="Nucleotidyl transferase" evidence="1">
    <location>
        <begin position="4"/>
        <end position="265"/>
    </location>
</feature>
<comment type="caution">
    <text evidence="3">The sequence shown here is derived from an EMBL/GenBank/DDBJ whole genome shotgun (WGS) entry which is preliminary data.</text>
</comment>
<keyword evidence="4" id="KW-1185">Reference proteome</keyword>
<dbReference type="CDD" id="cd02213">
    <property type="entry name" value="cupin_PMI_typeII_C"/>
    <property type="match status" value="1"/>
</dbReference>
<name>A0ABT3DBQ4_9BACI</name>
<dbReference type="InterPro" id="IPR029044">
    <property type="entry name" value="Nucleotide-diphossugar_trans"/>
</dbReference>
<dbReference type="InterPro" id="IPR014710">
    <property type="entry name" value="RmlC-like_jellyroll"/>
</dbReference>
<dbReference type="Pfam" id="PF00483">
    <property type="entry name" value="NTP_transferase"/>
    <property type="match status" value="1"/>
</dbReference>
<dbReference type="InterPro" id="IPR001538">
    <property type="entry name" value="Man6P_isomerase-2_C"/>
</dbReference>
<dbReference type="Gene3D" id="3.90.550.10">
    <property type="entry name" value="Spore Coat Polysaccharide Biosynthesis Protein SpsA, Chain A"/>
    <property type="match status" value="1"/>
</dbReference>
<protein>
    <submittedName>
        <fullName evidence="3">Sugar phosphate nucleotidyltransferase</fullName>
    </submittedName>
</protein>
<gene>
    <name evidence="3" type="ORF">OIH86_02360</name>
</gene>
<dbReference type="Pfam" id="PF01050">
    <property type="entry name" value="MannoseP_isomer"/>
    <property type="match status" value="1"/>
</dbReference>
<dbReference type="InterPro" id="IPR005835">
    <property type="entry name" value="NTP_transferase_dom"/>
</dbReference>
<evidence type="ECO:0000313" key="4">
    <source>
        <dbReference type="Proteomes" id="UP001526147"/>
    </source>
</evidence>
<dbReference type="PANTHER" id="PTHR46390:SF1">
    <property type="entry name" value="MANNOSE-1-PHOSPHATE GUANYLYLTRANSFERASE"/>
    <property type="match status" value="1"/>
</dbReference>
<evidence type="ECO:0000313" key="3">
    <source>
        <dbReference type="EMBL" id="MCV9884489.1"/>
    </source>
</evidence>
<evidence type="ECO:0000259" key="2">
    <source>
        <dbReference type="Pfam" id="PF01050"/>
    </source>
</evidence>
<dbReference type="InterPro" id="IPR011051">
    <property type="entry name" value="RmlC_Cupin_sf"/>
</dbReference>
<organism evidence="3 4">
    <name type="scientific">Metabacillus halosaccharovorans</name>
    <dbReference type="NCBI Taxonomy" id="930124"/>
    <lineage>
        <taxon>Bacteria</taxon>
        <taxon>Bacillati</taxon>
        <taxon>Bacillota</taxon>
        <taxon>Bacilli</taxon>
        <taxon>Bacillales</taxon>
        <taxon>Bacillaceae</taxon>
        <taxon>Metabacillus</taxon>
    </lineage>
</organism>
<dbReference type="Gene3D" id="2.60.120.10">
    <property type="entry name" value="Jelly Rolls"/>
    <property type="match status" value="1"/>
</dbReference>
<accession>A0ABT3DBQ4</accession>
<reference evidence="3 4" key="1">
    <citation type="submission" date="2022-10" db="EMBL/GenBank/DDBJ databases">
        <title>Draft genome assembly of moderately radiation resistant bacterium Metabacillus halosaccharovorans.</title>
        <authorList>
            <person name="Pal S."/>
            <person name="Gopinathan A."/>
        </authorList>
    </citation>
    <scope>NUCLEOTIDE SEQUENCE [LARGE SCALE GENOMIC DNA]</scope>
    <source>
        <strain evidence="3 4">VITHBRA001</strain>
    </source>
</reference>
<dbReference type="SUPFAM" id="SSF53448">
    <property type="entry name" value="Nucleotide-diphospho-sugar transferases"/>
    <property type="match status" value="1"/>
</dbReference>
<dbReference type="Proteomes" id="UP001526147">
    <property type="component" value="Unassembled WGS sequence"/>
</dbReference>
<dbReference type="InterPro" id="IPR051161">
    <property type="entry name" value="Mannose-6P_isomerase_type2"/>
</dbReference>
<sequence length="455" mass="51862">MKLVLLSGGSGKRLWPLSNDSRSKQFLKVLENKNNQLESMVQRVWNQLKSVGLDTSTIIATSKSQVDMIQNQLGFDVPLVVEPERRDTFPAIALAATYLYSVKGISLNEVIGILPVDPFVDDEFFKRVIDLEKTLSSSNSQLALVGVNPTYPSSKYGYIVPEYVEDNYIKVSHFKEKPSENQAEELIKNNALWNCGVFAFKLEYIISILQEKEMPIQYEELLKKYSSLPKKSFDYEVVEKTDKIVATSYDGFWKDLGTWNTLTEEMGTNIIGKGILSEDSKNTHIVNELDIPVTVIGTSDLVVAASPDGILVSEKQASPRIKTLLQDFEQRPMYEERRWGWYKVLDYTKIEQDYEVLTKRICVESGKNISYQKHYKRSETWTIIKGHGEFVLNGKVSYIKAGDVLKIPVGAEHGIKAISDLEFIEVQTGTELIEEDIFRIFMTWEEVKREYSVAP</sequence>
<dbReference type="EMBL" id="JAOYEY010000019">
    <property type="protein sequence ID" value="MCV9884489.1"/>
    <property type="molecule type" value="Genomic_DNA"/>
</dbReference>
<proteinExistence type="predicted"/>
<dbReference type="RefSeq" id="WP_264141444.1">
    <property type="nucleotide sequence ID" value="NZ_JAOYEY010000019.1"/>
</dbReference>
<dbReference type="SUPFAM" id="SSF51182">
    <property type="entry name" value="RmlC-like cupins"/>
    <property type="match status" value="1"/>
</dbReference>
<dbReference type="PANTHER" id="PTHR46390">
    <property type="entry name" value="MANNOSE-1-PHOSPHATE GUANYLYLTRANSFERASE"/>
    <property type="match status" value="1"/>
</dbReference>
<evidence type="ECO:0000259" key="1">
    <source>
        <dbReference type="Pfam" id="PF00483"/>
    </source>
</evidence>